<comment type="caution">
    <text evidence="3">The sequence shown here is derived from an EMBL/GenBank/DDBJ whole genome shotgun (WGS) entry which is preliminary data.</text>
</comment>
<organism evidence="3 4">
    <name type="scientific">Trifolium medium</name>
    <dbReference type="NCBI Taxonomy" id="97028"/>
    <lineage>
        <taxon>Eukaryota</taxon>
        <taxon>Viridiplantae</taxon>
        <taxon>Streptophyta</taxon>
        <taxon>Embryophyta</taxon>
        <taxon>Tracheophyta</taxon>
        <taxon>Spermatophyta</taxon>
        <taxon>Magnoliopsida</taxon>
        <taxon>eudicotyledons</taxon>
        <taxon>Gunneridae</taxon>
        <taxon>Pentapetalae</taxon>
        <taxon>rosids</taxon>
        <taxon>fabids</taxon>
        <taxon>Fabales</taxon>
        <taxon>Fabaceae</taxon>
        <taxon>Papilionoideae</taxon>
        <taxon>50 kb inversion clade</taxon>
        <taxon>NPAAA clade</taxon>
        <taxon>Hologalegina</taxon>
        <taxon>IRL clade</taxon>
        <taxon>Trifolieae</taxon>
        <taxon>Trifolium</taxon>
    </lineage>
</organism>
<protein>
    <submittedName>
        <fullName evidence="3">Pre-mRNA-splicing factor SF2</fullName>
    </submittedName>
</protein>
<feature type="non-terminal residue" evidence="3">
    <location>
        <position position="42"/>
    </location>
</feature>
<evidence type="ECO:0000259" key="2">
    <source>
        <dbReference type="PROSITE" id="PS50102"/>
    </source>
</evidence>
<dbReference type="GO" id="GO:0003723">
    <property type="term" value="F:RNA binding"/>
    <property type="evidence" value="ECO:0007669"/>
    <property type="project" value="UniProtKB-UniRule"/>
</dbReference>
<name>A0A392NKM9_9FABA</name>
<evidence type="ECO:0000256" key="1">
    <source>
        <dbReference type="PROSITE-ProRule" id="PRU00176"/>
    </source>
</evidence>
<proteinExistence type="predicted"/>
<keyword evidence="4" id="KW-1185">Reference proteome</keyword>
<dbReference type="Gene3D" id="3.30.70.330">
    <property type="match status" value="1"/>
</dbReference>
<dbReference type="AlphaFoldDB" id="A0A392NKM9"/>
<evidence type="ECO:0000313" key="4">
    <source>
        <dbReference type="Proteomes" id="UP000265520"/>
    </source>
</evidence>
<dbReference type="InterPro" id="IPR000504">
    <property type="entry name" value="RRM_dom"/>
</dbReference>
<keyword evidence="1" id="KW-0694">RNA-binding</keyword>
<sequence length="42" mass="4878">MSRRSSRTIYVGNLPADIRVREVEDLFYKFGPIVDIELKVPP</sequence>
<dbReference type="InterPro" id="IPR012677">
    <property type="entry name" value="Nucleotide-bd_a/b_plait_sf"/>
</dbReference>
<dbReference type="InterPro" id="IPR035979">
    <property type="entry name" value="RBD_domain_sf"/>
</dbReference>
<dbReference type="Proteomes" id="UP000265520">
    <property type="component" value="Unassembled WGS sequence"/>
</dbReference>
<reference evidence="3 4" key="1">
    <citation type="journal article" date="2018" name="Front. Plant Sci.">
        <title>Red Clover (Trifolium pratense) and Zigzag Clover (T. medium) - A Picture of Genomic Similarities and Differences.</title>
        <authorList>
            <person name="Dluhosova J."/>
            <person name="Istvanek J."/>
            <person name="Nedelnik J."/>
            <person name="Repkova J."/>
        </authorList>
    </citation>
    <scope>NUCLEOTIDE SEQUENCE [LARGE SCALE GENOMIC DNA]</scope>
    <source>
        <strain evidence="4">cv. 10/8</strain>
        <tissue evidence="3">Leaf</tissue>
    </source>
</reference>
<dbReference type="PROSITE" id="PS50102">
    <property type="entry name" value="RRM"/>
    <property type="match status" value="1"/>
</dbReference>
<dbReference type="SUPFAM" id="SSF54928">
    <property type="entry name" value="RNA-binding domain, RBD"/>
    <property type="match status" value="1"/>
</dbReference>
<accession>A0A392NKM9</accession>
<dbReference type="EMBL" id="LXQA010043058">
    <property type="protein sequence ID" value="MCI00391.1"/>
    <property type="molecule type" value="Genomic_DNA"/>
</dbReference>
<feature type="domain" description="RRM" evidence="2">
    <location>
        <begin position="7"/>
        <end position="42"/>
    </location>
</feature>
<dbReference type="Pfam" id="PF00076">
    <property type="entry name" value="RRM_1"/>
    <property type="match status" value="1"/>
</dbReference>
<evidence type="ECO:0000313" key="3">
    <source>
        <dbReference type="EMBL" id="MCI00391.1"/>
    </source>
</evidence>